<dbReference type="InterPro" id="IPR016656">
    <property type="entry name" value="TFIIE-bsu"/>
</dbReference>
<name>A0A565CFK4_9BRAS</name>
<keyword evidence="3" id="KW-0238">DNA-binding</keyword>
<comment type="subcellular location">
    <subcellularLocation>
        <location evidence="1">Nucleus</location>
    </subcellularLocation>
</comment>
<comment type="caution">
    <text evidence="9">The sequence shown here is derived from an EMBL/GenBank/DDBJ whole genome shotgun (WGS) entry which is preliminary data.</text>
</comment>
<organism evidence="9 10">
    <name type="scientific">Arabis nemorensis</name>
    <dbReference type="NCBI Taxonomy" id="586526"/>
    <lineage>
        <taxon>Eukaryota</taxon>
        <taxon>Viridiplantae</taxon>
        <taxon>Streptophyta</taxon>
        <taxon>Embryophyta</taxon>
        <taxon>Tracheophyta</taxon>
        <taxon>Spermatophyta</taxon>
        <taxon>Magnoliopsida</taxon>
        <taxon>eudicotyledons</taxon>
        <taxon>Gunneridae</taxon>
        <taxon>Pentapetalae</taxon>
        <taxon>rosids</taxon>
        <taxon>malvids</taxon>
        <taxon>Brassicales</taxon>
        <taxon>Brassicaceae</taxon>
        <taxon>Arabideae</taxon>
        <taxon>Arabis</taxon>
    </lineage>
</organism>
<evidence type="ECO:0000313" key="9">
    <source>
        <dbReference type="EMBL" id="VVB12301.1"/>
    </source>
</evidence>
<keyword evidence="2" id="KW-0805">Transcription regulation</keyword>
<dbReference type="Proteomes" id="UP000489600">
    <property type="component" value="Unassembled WGS sequence"/>
</dbReference>
<sequence length="283" mass="32033">MALNEQLNKFQKQQVKCQSTLSDIASSRTSVGPSRSSVPAAISQRPVATAPVRFSNDTVRLTEINNIRKSPVGSQMKRVIQLLFETRQAFTPEQINEACYVDMRANKAVFDSMRNNSKAYFDGRRFSYKATHDVKDKMQLLSLIKKYPDGIAVSDLKDAYPNVLEDLQALKASKAIWLLYSQEDIAYPNDLKCDMKIEDDFKALFRNKDVPTDMLEVEKELLKIGLKPASNTAERRAAEQMLGVPSKSKQKKKKKQEISKRTKLTNAHLPELFQNLNPSGSQN</sequence>
<keyword evidence="5" id="KW-0539">Nucleus</keyword>
<evidence type="ECO:0000313" key="10">
    <source>
        <dbReference type="Proteomes" id="UP000489600"/>
    </source>
</evidence>
<comment type="function">
    <text evidence="6">Recruits TFIIH to the initiation complex and stimulates the RNA polymerase II C-terminal domain kinase and DNA-dependent ATPase activities of TFIIH. Both TFIIH and TFIIE are required for promoter clearance by RNA polymerase.</text>
</comment>
<dbReference type="OrthoDB" id="3907302at2759"/>
<evidence type="ECO:0000256" key="7">
    <source>
        <dbReference type="SAM" id="MobiDB-lite"/>
    </source>
</evidence>
<dbReference type="AlphaFoldDB" id="A0A565CFK4"/>
<dbReference type="GO" id="GO:0005673">
    <property type="term" value="C:transcription factor TFIIE complex"/>
    <property type="evidence" value="ECO:0007669"/>
    <property type="project" value="InterPro"/>
</dbReference>
<dbReference type="InterPro" id="IPR040501">
    <property type="entry name" value="TFA2_Winged_2"/>
</dbReference>
<feature type="region of interest" description="Disordered" evidence="7">
    <location>
        <begin position="239"/>
        <end position="261"/>
    </location>
</feature>
<protein>
    <recommendedName>
        <fullName evidence="8">TFIIE beta domain-containing protein</fullName>
    </recommendedName>
</protein>
<feature type="domain" description="TFIIE beta" evidence="8">
    <location>
        <begin position="60"/>
        <end position="135"/>
    </location>
</feature>
<proteinExistence type="predicted"/>
<dbReference type="PANTHER" id="PTHR12716">
    <property type="entry name" value="TRANSCRIPTION INITIATION FACTOR IIE, BETA SUBUNIT"/>
    <property type="match status" value="1"/>
</dbReference>
<accession>A0A565CFK4</accession>
<evidence type="ECO:0000256" key="1">
    <source>
        <dbReference type="ARBA" id="ARBA00004123"/>
    </source>
</evidence>
<keyword evidence="4" id="KW-0804">Transcription</keyword>
<dbReference type="Pfam" id="PF18121">
    <property type="entry name" value="TFA2_Winged_2"/>
    <property type="match status" value="1"/>
</dbReference>
<evidence type="ECO:0000256" key="4">
    <source>
        <dbReference type="ARBA" id="ARBA00023163"/>
    </source>
</evidence>
<dbReference type="InterPro" id="IPR003166">
    <property type="entry name" value="TFIIE_bsu_DNA-bd"/>
</dbReference>
<evidence type="ECO:0000256" key="5">
    <source>
        <dbReference type="ARBA" id="ARBA00023242"/>
    </source>
</evidence>
<evidence type="ECO:0000256" key="2">
    <source>
        <dbReference type="ARBA" id="ARBA00023015"/>
    </source>
</evidence>
<evidence type="ECO:0000259" key="8">
    <source>
        <dbReference type="PROSITE" id="PS51351"/>
    </source>
</evidence>
<dbReference type="GO" id="GO:0006367">
    <property type="term" value="P:transcription initiation at RNA polymerase II promoter"/>
    <property type="evidence" value="ECO:0007669"/>
    <property type="project" value="InterPro"/>
</dbReference>
<reference evidence="9" key="1">
    <citation type="submission" date="2019-07" db="EMBL/GenBank/DDBJ databases">
        <authorList>
            <person name="Dittberner H."/>
        </authorList>
    </citation>
    <scope>NUCLEOTIDE SEQUENCE [LARGE SCALE GENOMIC DNA]</scope>
</reference>
<dbReference type="GO" id="GO:0001097">
    <property type="term" value="F:TFIIH-class transcription factor complex binding"/>
    <property type="evidence" value="ECO:0007669"/>
    <property type="project" value="TreeGrafter"/>
</dbReference>
<keyword evidence="10" id="KW-1185">Reference proteome</keyword>
<dbReference type="GO" id="GO:0003677">
    <property type="term" value="F:DNA binding"/>
    <property type="evidence" value="ECO:0007669"/>
    <property type="project" value="UniProtKB-KW"/>
</dbReference>
<evidence type="ECO:0000256" key="3">
    <source>
        <dbReference type="ARBA" id="ARBA00023125"/>
    </source>
</evidence>
<evidence type="ECO:0000256" key="6">
    <source>
        <dbReference type="ARBA" id="ARBA00025581"/>
    </source>
</evidence>
<dbReference type="PROSITE" id="PS51351">
    <property type="entry name" value="TFIIE_BETA_C"/>
    <property type="match status" value="1"/>
</dbReference>
<dbReference type="PANTHER" id="PTHR12716:SF8">
    <property type="entry name" value="TRANSCRIPTION INITIATION FACTOR IIE SUBUNIT BETA"/>
    <property type="match status" value="1"/>
</dbReference>
<gene>
    <name evidence="9" type="ORF">ANE_LOCUS22745</name>
</gene>
<dbReference type="EMBL" id="CABITT030000007">
    <property type="protein sequence ID" value="VVB12301.1"/>
    <property type="molecule type" value="Genomic_DNA"/>
</dbReference>